<feature type="region of interest" description="Disordered" evidence="1">
    <location>
        <begin position="115"/>
        <end position="135"/>
    </location>
</feature>
<dbReference type="InterPro" id="IPR018289">
    <property type="entry name" value="MULE_transposase_dom"/>
</dbReference>
<evidence type="ECO:0000259" key="2">
    <source>
        <dbReference type="Pfam" id="PF03108"/>
    </source>
</evidence>
<name>A0AAV3PAD9_LITER</name>
<evidence type="ECO:0000313" key="5">
    <source>
        <dbReference type="Proteomes" id="UP001454036"/>
    </source>
</evidence>
<reference evidence="4 5" key="1">
    <citation type="submission" date="2024-01" db="EMBL/GenBank/DDBJ databases">
        <title>The complete chloroplast genome sequence of Lithospermum erythrorhizon: insights into the phylogenetic relationship among Boraginaceae species and the maternal lineages of purple gromwells.</title>
        <authorList>
            <person name="Okada T."/>
            <person name="Watanabe K."/>
        </authorList>
    </citation>
    <scope>NUCLEOTIDE SEQUENCE [LARGE SCALE GENOMIC DNA]</scope>
</reference>
<keyword evidence="5" id="KW-1185">Reference proteome</keyword>
<sequence length="530" mass="60564">MCKWVPTARNIDVYVIHPAWRIIRRQLLYENYRSYRDLWPQVELREIDKVETKLMEIAKENDEKQHYYLEWKQNGEDNNSVKNVDNVEVGENLGVDNVEVQNLGVDNVEVQNLGSGEKKGEVQVGNDEKQEEVEDDHDDIVEEFNRVDMAWFDNYLDGGVEGCSVNDFSVYVDEMEGDEDTRHMDGDIGGNVENQTEHLNGEQLCYPNEGVSREALEIIDEDIDSDSESEGNQFVDDEAELPPIHDFEQESEDDDSDGAFKGPVMFNKYKHLQTPALIPNMIFAHAEEFRSLMREYALVTRRDVKLPINEKHRVQGVCRVKGCPFKVFCSKNRSEENISIKIICGAHSCGPVIKNRQVNVKWLVTKAIKAAGYLIYGNEIEQFAKIQSYAYELLQTMPGSTVIIKMEEQKFLRIYICLAPLKASLKDGCRKFLCLDGCFLKGSFKGQILVVVGLDADNGIYHVAWAVVEVENTLSWTSFVKLLPIDFAMDVVADEWILMIDQQKGLENSITVELPHAEHQLCVKLTCQLE</sequence>
<evidence type="ECO:0000259" key="3">
    <source>
        <dbReference type="Pfam" id="PF10551"/>
    </source>
</evidence>
<dbReference type="Pfam" id="PF03108">
    <property type="entry name" value="DBD_Tnp_Mut"/>
    <property type="match status" value="1"/>
</dbReference>
<dbReference type="InterPro" id="IPR004332">
    <property type="entry name" value="Transposase_MuDR"/>
</dbReference>
<organism evidence="4 5">
    <name type="scientific">Lithospermum erythrorhizon</name>
    <name type="common">Purple gromwell</name>
    <name type="synonym">Lithospermum officinale var. erythrorhizon</name>
    <dbReference type="NCBI Taxonomy" id="34254"/>
    <lineage>
        <taxon>Eukaryota</taxon>
        <taxon>Viridiplantae</taxon>
        <taxon>Streptophyta</taxon>
        <taxon>Embryophyta</taxon>
        <taxon>Tracheophyta</taxon>
        <taxon>Spermatophyta</taxon>
        <taxon>Magnoliopsida</taxon>
        <taxon>eudicotyledons</taxon>
        <taxon>Gunneridae</taxon>
        <taxon>Pentapetalae</taxon>
        <taxon>asterids</taxon>
        <taxon>lamiids</taxon>
        <taxon>Boraginales</taxon>
        <taxon>Boraginaceae</taxon>
        <taxon>Boraginoideae</taxon>
        <taxon>Lithospermeae</taxon>
        <taxon>Lithospermum</taxon>
    </lineage>
</organism>
<accession>A0AAV3PAD9</accession>
<dbReference type="Proteomes" id="UP001454036">
    <property type="component" value="Unassembled WGS sequence"/>
</dbReference>
<dbReference type="PANTHER" id="PTHR31973">
    <property type="entry name" value="POLYPROTEIN, PUTATIVE-RELATED"/>
    <property type="match status" value="1"/>
</dbReference>
<feature type="domain" description="Transposase MuDR plant" evidence="2">
    <location>
        <begin position="283"/>
        <end position="340"/>
    </location>
</feature>
<dbReference type="EMBL" id="BAABME010001023">
    <property type="protein sequence ID" value="GAA0147063.1"/>
    <property type="molecule type" value="Genomic_DNA"/>
</dbReference>
<evidence type="ECO:0000256" key="1">
    <source>
        <dbReference type="SAM" id="MobiDB-lite"/>
    </source>
</evidence>
<dbReference type="PANTHER" id="PTHR31973:SF187">
    <property type="entry name" value="MUTATOR TRANSPOSASE MUDRA PROTEIN"/>
    <property type="match status" value="1"/>
</dbReference>
<dbReference type="Pfam" id="PF10551">
    <property type="entry name" value="MULE"/>
    <property type="match status" value="1"/>
</dbReference>
<proteinExistence type="predicted"/>
<feature type="domain" description="MULE transposase" evidence="3">
    <location>
        <begin position="433"/>
        <end position="523"/>
    </location>
</feature>
<evidence type="ECO:0000313" key="4">
    <source>
        <dbReference type="EMBL" id="GAA0147063.1"/>
    </source>
</evidence>
<dbReference type="AlphaFoldDB" id="A0AAV3PAD9"/>
<evidence type="ECO:0008006" key="6">
    <source>
        <dbReference type="Google" id="ProtNLM"/>
    </source>
</evidence>
<gene>
    <name evidence="4" type="ORF">LIER_06857</name>
</gene>
<protein>
    <recommendedName>
        <fullName evidence="6">Transposase MuDR plant domain-containing protein</fullName>
    </recommendedName>
</protein>
<comment type="caution">
    <text evidence="4">The sequence shown here is derived from an EMBL/GenBank/DDBJ whole genome shotgun (WGS) entry which is preliminary data.</text>
</comment>